<evidence type="ECO:0000313" key="4">
    <source>
        <dbReference type="Proteomes" id="UP000024635"/>
    </source>
</evidence>
<dbReference type="EMBL" id="JARK01000090">
    <property type="protein sequence ID" value="EYC43552.1"/>
    <property type="molecule type" value="Genomic_DNA"/>
</dbReference>
<gene>
    <name evidence="3" type="primary">Acey_s0490.g2389</name>
    <name evidence="3" type="synonym">Acey-grl-2</name>
    <name evidence="3" type="ORF">Y032_0490g2389</name>
</gene>
<name>A0A016WWE9_9BILA</name>
<evidence type="ECO:0000259" key="2">
    <source>
        <dbReference type="Pfam" id="PF04155"/>
    </source>
</evidence>
<evidence type="ECO:0000256" key="1">
    <source>
        <dbReference type="SAM" id="MobiDB-lite"/>
    </source>
</evidence>
<organism evidence="3 4">
    <name type="scientific">Ancylostoma ceylanicum</name>
    <dbReference type="NCBI Taxonomy" id="53326"/>
    <lineage>
        <taxon>Eukaryota</taxon>
        <taxon>Metazoa</taxon>
        <taxon>Ecdysozoa</taxon>
        <taxon>Nematoda</taxon>
        <taxon>Chromadorea</taxon>
        <taxon>Rhabditida</taxon>
        <taxon>Rhabditina</taxon>
        <taxon>Rhabditomorpha</taxon>
        <taxon>Strongyloidea</taxon>
        <taxon>Ancylostomatidae</taxon>
        <taxon>Ancylostomatinae</taxon>
        <taxon>Ancylostoma</taxon>
    </lineage>
</organism>
<keyword evidence="4" id="KW-1185">Reference proteome</keyword>
<dbReference type="AlphaFoldDB" id="A0A016WWE9"/>
<feature type="domain" description="Ground-like" evidence="2">
    <location>
        <begin position="323"/>
        <end position="393"/>
    </location>
</feature>
<evidence type="ECO:0000313" key="3">
    <source>
        <dbReference type="EMBL" id="EYC43552.1"/>
    </source>
</evidence>
<dbReference type="InterPro" id="IPR007284">
    <property type="entry name" value="Ground-like_dom"/>
</dbReference>
<protein>
    <recommendedName>
        <fullName evidence="2">Ground-like domain-containing protein</fullName>
    </recommendedName>
</protein>
<accession>A0A016WWE9</accession>
<dbReference type="Pfam" id="PF04155">
    <property type="entry name" value="Ground-like"/>
    <property type="match status" value="1"/>
</dbReference>
<feature type="region of interest" description="Disordered" evidence="1">
    <location>
        <begin position="196"/>
        <end position="220"/>
    </location>
</feature>
<comment type="caution">
    <text evidence="3">The sequence shown here is derived from an EMBL/GenBank/DDBJ whole genome shotgun (WGS) entry which is preliminary data.</text>
</comment>
<proteinExistence type="predicted"/>
<reference evidence="4" key="1">
    <citation type="journal article" date="2015" name="Nat. Genet.">
        <title>The genome and transcriptome of the zoonotic hookworm Ancylostoma ceylanicum identify infection-specific gene families.</title>
        <authorList>
            <person name="Schwarz E.M."/>
            <person name="Hu Y."/>
            <person name="Antoshechkin I."/>
            <person name="Miller M.M."/>
            <person name="Sternberg P.W."/>
            <person name="Aroian R.V."/>
        </authorList>
    </citation>
    <scope>NUCLEOTIDE SEQUENCE</scope>
    <source>
        <strain evidence="4">HY135</strain>
    </source>
</reference>
<dbReference type="Proteomes" id="UP000024635">
    <property type="component" value="Unassembled WGS sequence"/>
</dbReference>
<sequence length="394" mass="42923">MIILQLLLVRSAFAFFFPMGGGGSGGCQCATCPQPVTCAPAPTCAIPLPCPSATDYALPAAPVESQYQGSYQQVLPVVQPVSAPVPIAAPQQPIPYQPAPSPFQPPTYQSLPPTYESVRPVYHTVLPSPTATYVAPQPHFTNPVQPIQPVQTVPNVEQYDESLPETSHYPTLMPTPASTPSPYTSETQDHTSIIAFDDSSPALPPPAPSEAPSSQASSVEYKTTGNEITDISVQDNEAQLVTAATTVAPLFYDDHDNSIERMGAYQQSVHSGSTSGPWAEIPFQRRISTEGYSPLGMYQKRYMILKRMRNARQLAATVPRTNTTCNSHKLANVMVRVMVDDVSVSKRTVLRATEMAFDGDKYDVFCAKGEFSYSIHSRKYCEVTKDDVTCFAFR</sequence>
<dbReference type="OrthoDB" id="5835604at2759"/>